<dbReference type="OrthoDB" id="2200128at2"/>
<keyword evidence="1" id="KW-0812">Transmembrane</keyword>
<proteinExistence type="predicted"/>
<evidence type="ECO:0000313" key="3">
    <source>
        <dbReference type="Proteomes" id="UP000288490"/>
    </source>
</evidence>
<organism evidence="2 3">
    <name type="scientific">Vagococcus bubulae</name>
    <dbReference type="NCBI Taxonomy" id="1977868"/>
    <lineage>
        <taxon>Bacteria</taxon>
        <taxon>Bacillati</taxon>
        <taxon>Bacillota</taxon>
        <taxon>Bacilli</taxon>
        <taxon>Lactobacillales</taxon>
        <taxon>Enterococcaceae</taxon>
        <taxon>Vagococcus</taxon>
    </lineage>
</organism>
<keyword evidence="3" id="KW-1185">Reference proteome</keyword>
<sequence>MKKIYYLYLVIGIYCVVLLISGKMWLMIAYLTMLSVAKYYSIKRQKELNYMWHLAEKNGMSLSELSQLSNIGQLDLKATRYEESGRYLPPRKVVKQTINRLENL</sequence>
<evidence type="ECO:0000256" key="1">
    <source>
        <dbReference type="SAM" id="Phobius"/>
    </source>
</evidence>
<protein>
    <submittedName>
        <fullName evidence="2">Uncharacterized protein</fullName>
    </submittedName>
</protein>
<comment type="caution">
    <text evidence="2">The sequence shown here is derived from an EMBL/GenBank/DDBJ whole genome shotgun (WGS) entry which is preliminary data.</text>
</comment>
<dbReference type="RefSeq" id="WP_125958501.1">
    <property type="nucleotide sequence ID" value="NZ_JAQEJV010000030.1"/>
</dbReference>
<name>A0A429ZAC6_9ENTE</name>
<accession>A0A429ZAC6</accession>
<feature type="transmembrane region" description="Helical" evidence="1">
    <location>
        <begin position="6"/>
        <end position="36"/>
    </location>
</feature>
<keyword evidence="1" id="KW-1133">Transmembrane helix</keyword>
<reference evidence="2 3" key="1">
    <citation type="submission" date="2017-05" db="EMBL/GenBank/DDBJ databases">
        <title>Vagococcus spp. assemblies.</title>
        <authorList>
            <person name="Gulvik C.A."/>
        </authorList>
    </citation>
    <scope>NUCLEOTIDE SEQUENCE [LARGE SCALE GENOMIC DNA]</scope>
    <source>
        <strain evidence="2 3">SS1994</strain>
    </source>
</reference>
<dbReference type="Proteomes" id="UP000288490">
    <property type="component" value="Unassembled WGS sequence"/>
</dbReference>
<gene>
    <name evidence="2" type="ORF">CBF36_11350</name>
</gene>
<evidence type="ECO:0000313" key="2">
    <source>
        <dbReference type="EMBL" id="RST90644.1"/>
    </source>
</evidence>
<dbReference type="EMBL" id="NGJT01000033">
    <property type="protein sequence ID" value="RST90644.1"/>
    <property type="molecule type" value="Genomic_DNA"/>
</dbReference>
<dbReference type="AlphaFoldDB" id="A0A429ZAC6"/>
<keyword evidence="1" id="KW-0472">Membrane</keyword>